<evidence type="ECO:0000313" key="3">
    <source>
        <dbReference type="WBParaSite" id="BXY_0774500.1"/>
    </source>
</evidence>
<keyword evidence="1" id="KW-1133">Transmembrane helix</keyword>
<keyword evidence="1" id="KW-0812">Transmembrane</keyword>
<feature type="transmembrane region" description="Helical" evidence="1">
    <location>
        <begin position="12"/>
        <end position="30"/>
    </location>
</feature>
<proteinExistence type="predicted"/>
<reference evidence="3" key="1">
    <citation type="submission" date="2016-11" db="UniProtKB">
        <authorList>
            <consortium name="WormBaseParasite"/>
        </authorList>
    </citation>
    <scope>IDENTIFICATION</scope>
</reference>
<name>A0A1I7S413_BURXY</name>
<dbReference type="WBParaSite" id="BXY_0774500.1">
    <property type="protein sequence ID" value="BXY_0774500.1"/>
    <property type="gene ID" value="BXY_0774500"/>
</dbReference>
<evidence type="ECO:0000313" key="2">
    <source>
        <dbReference type="Proteomes" id="UP000095284"/>
    </source>
</evidence>
<evidence type="ECO:0000256" key="1">
    <source>
        <dbReference type="SAM" id="Phobius"/>
    </source>
</evidence>
<dbReference type="Proteomes" id="UP000095284">
    <property type="component" value="Unplaced"/>
</dbReference>
<dbReference type="AlphaFoldDB" id="A0A1I7S413"/>
<protein>
    <submittedName>
        <fullName evidence="3">Secreted protein</fullName>
    </submittedName>
</protein>
<keyword evidence="1" id="KW-0472">Membrane</keyword>
<accession>A0A1I7S413</accession>
<sequence>MVLDLVSFVNSFVKILIFTALRVIGFFISGGRFRLEMGKITELADSQVQSRVPGLSSRCSPGHLSYLKSWEQLRRESDNDDHPFSHFEY</sequence>
<organism evidence="2 3">
    <name type="scientific">Bursaphelenchus xylophilus</name>
    <name type="common">Pinewood nematode worm</name>
    <name type="synonym">Aphelenchoides xylophilus</name>
    <dbReference type="NCBI Taxonomy" id="6326"/>
    <lineage>
        <taxon>Eukaryota</taxon>
        <taxon>Metazoa</taxon>
        <taxon>Ecdysozoa</taxon>
        <taxon>Nematoda</taxon>
        <taxon>Chromadorea</taxon>
        <taxon>Rhabditida</taxon>
        <taxon>Tylenchina</taxon>
        <taxon>Tylenchomorpha</taxon>
        <taxon>Aphelenchoidea</taxon>
        <taxon>Aphelenchoididae</taxon>
        <taxon>Bursaphelenchus</taxon>
    </lineage>
</organism>